<keyword evidence="1" id="KW-1133">Transmembrane helix</keyword>
<dbReference type="InterPro" id="IPR038732">
    <property type="entry name" value="HpyO/CreE_NAD-binding"/>
</dbReference>
<dbReference type="PANTHER" id="PTHR40254">
    <property type="entry name" value="BLR0577 PROTEIN"/>
    <property type="match status" value="1"/>
</dbReference>
<dbReference type="EMBL" id="NPDY01000015">
    <property type="protein sequence ID" value="PJZ68821.1"/>
    <property type="molecule type" value="Genomic_DNA"/>
</dbReference>
<keyword evidence="1" id="KW-0812">Transmembrane</keyword>
<protein>
    <recommendedName>
        <fullName evidence="2">FAD-dependent urate hydroxylase HpyO/Asp monooxygenase CreE-like FAD/NAD(P)-binding domain-containing protein</fullName>
    </recommendedName>
</protein>
<name>A0A2M9ZJF0_9LEPT</name>
<keyword evidence="1" id="KW-0472">Membrane</keyword>
<evidence type="ECO:0000313" key="6">
    <source>
        <dbReference type="Proteomes" id="UP000231990"/>
    </source>
</evidence>
<dbReference type="SUPFAM" id="SSF51905">
    <property type="entry name" value="FAD/NAD(P)-binding domain"/>
    <property type="match status" value="2"/>
</dbReference>
<reference evidence="5 6" key="1">
    <citation type="submission" date="2017-07" db="EMBL/GenBank/DDBJ databases">
        <title>Leptospira spp. isolated from tropical soils.</title>
        <authorList>
            <person name="Thibeaux R."/>
            <person name="Iraola G."/>
            <person name="Ferres I."/>
            <person name="Bierque E."/>
            <person name="Girault D."/>
            <person name="Soupe-Gilbert M.-E."/>
            <person name="Picardeau M."/>
            <person name="Goarant C."/>
        </authorList>
    </citation>
    <scope>NUCLEOTIDE SEQUENCE [LARGE SCALE GENOMIC DNA]</scope>
    <source>
        <strain evidence="4 6">FH1-B-B1</strain>
        <strain evidence="3 5">FH1-B-C1</strain>
    </source>
</reference>
<dbReference type="EMBL" id="NPDZ01000012">
    <property type="protein sequence ID" value="PJZ72152.1"/>
    <property type="molecule type" value="Genomic_DNA"/>
</dbReference>
<evidence type="ECO:0000256" key="1">
    <source>
        <dbReference type="SAM" id="Phobius"/>
    </source>
</evidence>
<dbReference type="InterPro" id="IPR036188">
    <property type="entry name" value="FAD/NAD-bd_sf"/>
</dbReference>
<comment type="caution">
    <text evidence="4">The sequence shown here is derived from an EMBL/GenBank/DDBJ whole genome shotgun (WGS) entry which is preliminary data.</text>
</comment>
<organism evidence="4 6">
    <name type="scientific">Leptospira perolatii</name>
    <dbReference type="NCBI Taxonomy" id="2023191"/>
    <lineage>
        <taxon>Bacteria</taxon>
        <taxon>Pseudomonadati</taxon>
        <taxon>Spirochaetota</taxon>
        <taxon>Spirochaetia</taxon>
        <taxon>Leptospirales</taxon>
        <taxon>Leptospiraceae</taxon>
        <taxon>Leptospira</taxon>
    </lineage>
</organism>
<dbReference type="AlphaFoldDB" id="A0A2M9ZJF0"/>
<evidence type="ECO:0000313" key="5">
    <source>
        <dbReference type="Proteomes" id="UP000231962"/>
    </source>
</evidence>
<dbReference type="RefSeq" id="WP_100714674.1">
    <property type="nucleotide sequence ID" value="NZ_NPDY01000015.1"/>
</dbReference>
<evidence type="ECO:0000313" key="4">
    <source>
        <dbReference type="EMBL" id="PJZ72152.1"/>
    </source>
</evidence>
<dbReference type="Proteomes" id="UP000231962">
    <property type="component" value="Unassembled WGS sequence"/>
</dbReference>
<proteinExistence type="predicted"/>
<dbReference type="Proteomes" id="UP000231990">
    <property type="component" value="Unassembled WGS sequence"/>
</dbReference>
<feature type="transmembrane region" description="Helical" evidence="1">
    <location>
        <begin position="12"/>
        <end position="31"/>
    </location>
</feature>
<dbReference type="PANTHER" id="PTHR40254:SF1">
    <property type="entry name" value="BLR0577 PROTEIN"/>
    <property type="match status" value="1"/>
</dbReference>
<dbReference type="Pfam" id="PF13454">
    <property type="entry name" value="NAD_binding_9"/>
    <property type="match status" value="1"/>
</dbReference>
<dbReference type="OrthoDB" id="6309046at2"/>
<sequence>MINEALNADPKYKIAVVGMGASGIVVFMQLVNDIIDGSRSEHAKIILFEKTNRLGDGIAYGTKEECHLLNMRTSSMTMFDDKPSDFANWLEERGISSGTEAQPYIPRKYFGDYLRDCFLYSFEKAKTHRIDVEIVHQEVIDCIKADSLHDSLPSISLVLNDTKIHVNDVILCPGDVPSSLRPILGRDLEKDSRFIQSPWNSSALKSIHPDSTVSVIGAGLTSMDVLLQLRERKHQGKIFLITRQSGLPRVQPLPRDYVNHTPQILTISEILRKTNNRTKKLKLSEVQEMFLKEFELGLGTKSTWKYEPDKLRLEFGKDQLSRDIDDSRKGKNYWYPILCSTWPIMGELWRSMQEDDKAIFMKEHYAFWGMHRHCIPLQTAEKIYDLLEKGQLELYSGLKEFRIPIDRSPIQFSRKTPDGSIVQHECDYVINSTGTGYDLNYTTSLLLTNMLSRGDISNHSLGGVDVDFETSSLRRFDGKILEHVYCIGPLTRGVHFYTNGVEAIRIQAKQLIRNLLNSNNRQLSPVALEGVEL</sequence>
<feature type="domain" description="FAD-dependent urate hydroxylase HpyO/Asp monooxygenase CreE-like FAD/NAD(P)-binding" evidence="2">
    <location>
        <begin position="15"/>
        <end position="174"/>
    </location>
</feature>
<dbReference type="InterPro" id="IPR052189">
    <property type="entry name" value="L-asp_N-monooxygenase_NS-form"/>
</dbReference>
<gene>
    <name evidence="3" type="ORF">CH360_13955</name>
    <name evidence="4" type="ORF">CH373_15495</name>
</gene>
<keyword evidence="5" id="KW-1185">Reference proteome</keyword>
<evidence type="ECO:0000313" key="3">
    <source>
        <dbReference type="EMBL" id="PJZ68821.1"/>
    </source>
</evidence>
<accession>A0A2M9ZJF0</accession>
<evidence type="ECO:0000259" key="2">
    <source>
        <dbReference type="Pfam" id="PF13454"/>
    </source>
</evidence>
<dbReference type="Gene3D" id="3.50.50.60">
    <property type="entry name" value="FAD/NAD(P)-binding domain"/>
    <property type="match status" value="1"/>
</dbReference>